<dbReference type="GO" id="GO:0005769">
    <property type="term" value="C:early endosome"/>
    <property type="evidence" value="ECO:0007669"/>
    <property type="project" value="TreeGrafter"/>
</dbReference>
<evidence type="ECO:0000256" key="4">
    <source>
        <dbReference type="SAM" id="MobiDB-lite"/>
    </source>
</evidence>
<dbReference type="GeneID" id="121118962"/>
<proteinExistence type="predicted"/>
<dbReference type="PANTHER" id="PTHR22999">
    <property type="entry name" value="PX SERINE/THREONINE KINASE PXK"/>
    <property type="match status" value="1"/>
</dbReference>
<evidence type="ECO:0000256" key="3">
    <source>
        <dbReference type="SAM" id="Coils"/>
    </source>
</evidence>
<dbReference type="PROSITE" id="PS50195">
    <property type="entry name" value="PX"/>
    <property type="match status" value="1"/>
</dbReference>
<keyword evidence="2" id="KW-0963">Cytoplasm</keyword>
<feature type="coiled-coil region" evidence="3">
    <location>
        <begin position="234"/>
        <end position="285"/>
    </location>
</feature>
<dbReference type="Gene3D" id="3.30.1520.10">
    <property type="entry name" value="Phox-like domain"/>
    <property type="match status" value="1"/>
</dbReference>
<dbReference type="KEGG" id="lsm:121118962"/>
<feature type="compositionally biased region" description="Polar residues" evidence="4">
    <location>
        <begin position="8"/>
        <end position="22"/>
    </location>
</feature>
<dbReference type="EMBL" id="HACA01020778">
    <property type="protein sequence ID" value="CDW38139.1"/>
    <property type="molecule type" value="Transcribed_RNA"/>
</dbReference>
<dbReference type="GO" id="GO:0008333">
    <property type="term" value="P:endosome to lysosome transport"/>
    <property type="evidence" value="ECO:0007669"/>
    <property type="project" value="TreeGrafter"/>
</dbReference>
<dbReference type="InterPro" id="IPR051837">
    <property type="entry name" value="SortingNexin/PXDomain-PKLike"/>
</dbReference>
<feature type="region of interest" description="Disordered" evidence="4">
    <location>
        <begin position="1"/>
        <end position="25"/>
    </location>
</feature>
<dbReference type="GO" id="GO:0006622">
    <property type="term" value="P:protein targeting to lysosome"/>
    <property type="evidence" value="ECO:0007669"/>
    <property type="project" value="TreeGrafter"/>
</dbReference>
<dbReference type="InterPro" id="IPR036871">
    <property type="entry name" value="PX_dom_sf"/>
</dbReference>
<dbReference type="RefSeq" id="XP_040569503.1">
    <property type="nucleotide sequence ID" value="XM_040713569.2"/>
</dbReference>
<evidence type="ECO:0000313" key="6">
    <source>
        <dbReference type="EMBL" id="CDW38139.1"/>
    </source>
</evidence>
<dbReference type="InterPro" id="IPR001683">
    <property type="entry name" value="PX_dom"/>
</dbReference>
<dbReference type="SUPFAM" id="SSF64268">
    <property type="entry name" value="PX domain"/>
    <property type="match status" value="1"/>
</dbReference>
<dbReference type="Pfam" id="PF00787">
    <property type="entry name" value="PX"/>
    <property type="match status" value="1"/>
</dbReference>
<dbReference type="GO" id="GO:0045022">
    <property type="term" value="P:early endosome to late endosome transport"/>
    <property type="evidence" value="ECO:0007669"/>
    <property type="project" value="TreeGrafter"/>
</dbReference>
<name>A0A0K2UIK8_LEPSM</name>
<sequence length="329" mass="38068">MDSKFGDSENSLYKSAPSSEGSEGSWCLDEKEHFQRPPFVCGSECSSSNSHDENDFLDNQSVTMRSSINYLACKLNITKALPFRDILSFESANHLPECPFSAQIIGYEIIPGDPKFTAYKIRVRQNEKWSTSELLSWMVFRRYNDFLKLYKQIKREVVIKGVKLPGKSWFGDNFHPHFIGQRIIGLQLVMNQLLVYHDNQNIRNFFCIDDPPTPTTFKHPESYHLIFTSHQETVRELREQLRQKDQLIQLTENLKDILQQKDSEVEYLRSEMETLRKQKDTLMKAFSSSIEDLTASGGGNNNCLNIYPRKPSVIQGSYTDENFSIESMD</sequence>
<dbReference type="AlphaFoldDB" id="A0A0K2UIK8"/>
<dbReference type="OrthoDB" id="76516at2759"/>
<dbReference type="SMART" id="SM00312">
    <property type="entry name" value="PX"/>
    <property type="match status" value="1"/>
</dbReference>
<protein>
    <recommendedName>
        <fullName evidence="5">PX domain-containing protein</fullName>
    </recommendedName>
</protein>
<evidence type="ECO:0000256" key="1">
    <source>
        <dbReference type="ARBA" id="ARBA00004496"/>
    </source>
</evidence>
<dbReference type="PANTHER" id="PTHR22999:SF23">
    <property type="entry name" value="SORTING NEXIN-16"/>
    <property type="match status" value="1"/>
</dbReference>
<evidence type="ECO:0000256" key="2">
    <source>
        <dbReference type="ARBA" id="ARBA00022490"/>
    </source>
</evidence>
<dbReference type="GO" id="GO:0035091">
    <property type="term" value="F:phosphatidylinositol binding"/>
    <property type="evidence" value="ECO:0007669"/>
    <property type="project" value="InterPro"/>
</dbReference>
<evidence type="ECO:0000259" key="5">
    <source>
        <dbReference type="PROSITE" id="PS50195"/>
    </source>
</evidence>
<organism evidence="6">
    <name type="scientific">Lepeophtheirus salmonis</name>
    <name type="common">Salmon louse</name>
    <name type="synonym">Caligus salmonis</name>
    <dbReference type="NCBI Taxonomy" id="72036"/>
    <lineage>
        <taxon>Eukaryota</taxon>
        <taxon>Metazoa</taxon>
        <taxon>Ecdysozoa</taxon>
        <taxon>Arthropoda</taxon>
        <taxon>Crustacea</taxon>
        <taxon>Multicrustacea</taxon>
        <taxon>Hexanauplia</taxon>
        <taxon>Copepoda</taxon>
        <taxon>Siphonostomatoida</taxon>
        <taxon>Caligidae</taxon>
        <taxon>Lepeophtheirus</taxon>
    </lineage>
</organism>
<accession>A0A0K2UIK8</accession>
<reference evidence="6" key="1">
    <citation type="submission" date="2014-05" db="EMBL/GenBank/DDBJ databases">
        <authorList>
            <person name="Chronopoulou M."/>
        </authorList>
    </citation>
    <scope>NUCLEOTIDE SEQUENCE</scope>
    <source>
        <tissue evidence="6">Whole organism</tissue>
    </source>
</reference>
<dbReference type="GO" id="GO:0005770">
    <property type="term" value="C:late endosome"/>
    <property type="evidence" value="ECO:0007669"/>
    <property type="project" value="TreeGrafter"/>
</dbReference>
<keyword evidence="3" id="KW-0175">Coiled coil</keyword>
<feature type="domain" description="PX" evidence="5">
    <location>
        <begin position="97"/>
        <end position="234"/>
    </location>
</feature>
<comment type="subcellular location">
    <subcellularLocation>
        <location evidence="1">Cytoplasm</location>
    </subcellularLocation>
</comment>